<feature type="compositionally biased region" description="Polar residues" evidence="13">
    <location>
        <begin position="260"/>
        <end position="269"/>
    </location>
</feature>
<keyword evidence="6" id="KW-0548">Nucleotidyltransferase</keyword>
<dbReference type="InterPro" id="IPR018944">
    <property type="entry name" value="DNA_pol_lambd_fingers_domain"/>
</dbReference>
<keyword evidence="9" id="KW-0239">DNA-directed DNA polymerase</keyword>
<evidence type="ECO:0000256" key="2">
    <source>
        <dbReference type="ARBA" id="ARBA00012417"/>
    </source>
</evidence>
<dbReference type="GeneID" id="30194201"/>
<dbReference type="Gene3D" id="3.30.460.10">
    <property type="entry name" value="Beta Polymerase, domain 2"/>
    <property type="match status" value="1"/>
</dbReference>
<dbReference type="AlphaFoldDB" id="A0A1E3J1T1"/>
<dbReference type="EMBL" id="AWGH01000014">
    <property type="protein sequence ID" value="ODN94840.1"/>
    <property type="molecule type" value="Genomic_DNA"/>
</dbReference>
<evidence type="ECO:0000256" key="4">
    <source>
        <dbReference type="ARBA" id="ARBA00022634"/>
    </source>
</evidence>
<dbReference type="OrthoDB" id="205514at2759"/>
<dbReference type="InterPro" id="IPR001357">
    <property type="entry name" value="BRCT_dom"/>
</dbReference>
<dbReference type="GO" id="GO:0003887">
    <property type="term" value="F:DNA-directed DNA polymerase activity"/>
    <property type="evidence" value="ECO:0007669"/>
    <property type="project" value="UniProtKB-KW"/>
</dbReference>
<evidence type="ECO:0000256" key="6">
    <source>
        <dbReference type="ARBA" id="ARBA00022695"/>
    </source>
</evidence>
<evidence type="ECO:0000313" key="16">
    <source>
        <dbReference type="Proteomes" id="UP000094819"/>
    </source>
</evidence>
<feature type="region of interest" description="Disordered" evidence="13">
    <location>
        <begin position="26"/>
        <end position="150"/>
    </location>
</feature>
<dbReference type="InterPro" id="IPR027421">
    <property type="entry name" value="DNA_pol_lamdba_lyase_dom_sf"/>
</dbReference>
<evidence type="ECO:0000256" key="1">
    <source>
        <dbReference type="ARBA" id="ARBA00001936"/>
    </source>
</evidence>
<feature type="compositionally biased region" description="Low complexity" evidence="13">
    <location>
        <begin position="296"/>
        <end position="307"/>
    </location>
</feature>
<evidence type="ECO:0000256" key="8">
    <source>
        <dbReference type="ARBA" id="ARBA00022763"/>
    </source>
</evidence>
<keyword evidence="4" id="KW-0237">DNA synthesis</keyword>
<dbReference type="Pfam" id="PF14792">
    <property type="entry name" value="DNA_pol_B_palm"/>
    <property type="match status" value="1"/>
</dbReference>
<keyword evidence="11" id="KW-0456">Lyase</keyword>
<dbReference type="InterPro" id="IPR010996">
    <property type="entry name" value="HHH_MUS81"/>
</dbReference>
<evidence type="ECO:0000256" key="13">
    <source>
        <dbReference type="SAM" id="MobiDB-lite"/>
    </source>
</evidence>
<dbReference type="InterPro" id="IPR002008">
    <property type="entry name" value="DNA_pol_X_beta-like"/>
</dbReference>
<dbReference type="InterPro" id="IPR043519">
    <property type="entry name" value="NT_sf"/>
</dbReference>
<dbReference type="PROSITE" id="PS50172">
    <property type="entry name" value="BRCT"/>
    <property type="match status" value="1"/>
</dbReference>
<organism evidence="15 16">
    <name type="scientific">Cryptococcus wingfieldii CBS 7118</name>
    <dbReference type="NCBI Taxonomy" id="1295528"/>
    <lineage>
        <taxon>Eukaryota</taxon>
        <taxon>Fungi</taxon>
        <taxon>Dikarya</taxon>
        <taxon>Basidiomycota</taxon>
        <taxon>Agaricomycotina</taxon>
        <taxon>Tremellomycetes</taxon>
        <taxon>Tremellales</taxon>
        <taxon>Cryptococcaceae</taxon>
        <taxon>Cryptococcus</taxon>
    </lineage>
</organism>
<dbReference type="PRINTS" id="PR00870">
    <property type="entry name" value="DNAPOLXBETA"/>
</dbReference>
<dbReference type="PANTHER" id="PTHR11276">
    <property type="entry name" value="DNA POLYMERASE TYPE-X FAMILY MEMBER"/>
    <property type="match status" value="1"/>
</dbReference>
<dbReference type="SMART" id="SM00483">
    <property type="entry name" value="POLXc"/>
    <property type="match status" value="1"/>
</dbReference>
<dbReference type="Gene3D" id="3.40.50.10190">
    <property type="entry name" value="BRCT domain"/>
    <property type="match status" value="1"/>
</dbReference>
<evidence type="ECO:0000256" key="9">
    <source>
        <dbReference type="ARBA" id="ARBA00022932"/>
    </source>
</evidence>
<feature type="compositionally biased region" description="Acidic residues" evidence="13">
    <location>
        <begin position="26"/>
        <end position="37"/>
    </location>
</feature>
<evidence type="ECO:0000256" key="5">
    <source>
        <dbReference type="ARBA" id="ARBA00022679"/>
    </source>
</evidence>
<feature type="compositionally biased region" description="Basic residues" evidence="13">
    <location>
        <begin position="319"/>
        <end position="331"/>
    </location>
</feature>
<keyword evidence="16" id="KW-1185">Reference proteome</keyword>
<dbReference type="Proteomes" id="UP000094819">
    <property type="component" value="Unassembled WGS sequence"/>
</dbReference>
<dbReference type="InterPro" id="IPR029398">
    <property type="entry name" value="PolB_thumb"/>
</dbReference>
<evidence type="ECO:0000259" key="14">
    <source>
        <dbReference type="PROSITE" id="PS50172"/>
    </source>
</evidence>
<feature type="domain" description="BRCT" evidence="14">
    <location>
        <begin position="339"/>
        <end position="423"/>
    </location>
</feature>
<dbReference type="GO" id="GO:0005634">
    <property type="term" value="C:nucleus"/>
    <property type="evidence" value="ECO:0007669"/>
    <property type="project" value="TreeGrafter"/>
</dbReference>
<dbReference type="SUPFAM" id="SSF47802">
    <property type="entry name" value="DNA polymerase beta, N-terminal domain-like"/>
    <property type="match status" value="1"/>
</dbReference>
<reference evidence="15 16" key="1">
    <citation type="submission" date="2016-06" db="EMBL/GenBank/DDBJ databases">
        <title>Evolution of pathogenesis and genome organization in the Tremellales.</title>
        <authorList>
            <person name="Cuomo C."/>
            <person name="Litvintseva A."/>
            <person name="Heitman J."/>
            <person name="Chen Y."/>
            <person name="Sun S."/>
            <person name="Springer D."/>
            <person name="Dromer F."/>
            <person name="Young S."/>
            <person name="Zeng Q."/>
            <person name="Chapman S."/>
            <person name="Gujja S."/>
            <person name="Saif S."/>
            <person name="Birren B."/>
        </authorList>
    </citation>
    <scope>NUCLEOTIDE SEQUENCE [LARGE SCALE GENOMIC DNA]</scope>
    <source>
        <strain evidence="15 16">CBS 7118</strain>
    </source>
</reference>
<dbReference type="Gene3D" id="1.10.150.110">
    <property type="entry name" value="DNA polymerase beta, N-terminal domain-like"/>
    <property type="match status" value="1"/>
</dbReference>
<dbReference type="SUPFAM" id="SSF52113">
    <property type="entry name" value="BRCT domain"/>
    <property type="match status" value="1"/>
</dbReference>
<evidence type="ECO:0000256" key="11">
    <source>
        <dbReference type="ARBA" id="ARBA00023239"/>
    </source>
</evidence>
<evidence type="ECO:0000256" key="12">
    <source>
        <dbReference type="ARBA" id="ARBA00049244"/>
    </source>
</evidence>
<feature type="compositionally biased region" description="Polar residues" evidence="13">
    <location>
        <begin position="116"/>
        <end position="145"/>
    </location>
</feature>
<dbReference type="Pfam" id="PF14716">
    <property type="entry name" value="HHH_8"/>
    <property type="match status" value="1"/>
</dbReference>
<dbReference type="CDD" id="cd00141">
    <property type="entry name" value="NT_POLXc"/>
    <property type="match status" value="1"/>
</dbReference>
<keyword evidence="10" id="KW-0234">DNA repair</keyword>
<dbReference type="SUPFAM" id="SSF81585">
    <property type="entry name" value="PsbU/PolX domain-like"/>
    <property type="match status" value="1"/>
</dbReference>
<feature type="compositionally biased region" description="Low complexity" evidence="13">
    <location>
        <begin position="176"/>
        <end position="193"/>
    </location>
</feature>
<dbReference type="InterPro" id="IPR036420">
    <property type="entry name" value="BRCT_dom_sf"/>
</dbReference>
<comment type="cofactor">
    <cofactor evidence="1">
        <name>Mn(2+)</name>
        <dbReference type="ChEBI" id="CHEBI:29035"/>
    </cofactor>
</comment>
<name>A0A1E3J1T1_9TREE</name>
<proteinExistence type="predicted"/>
<comment type="catalytic activity">
    <reaction evidence="12">
        <text>DNA(n) + a 2'-deoxyribonucleoside 5'-triphosphate = DNA(n+1) + diphosphate</text>
        <dbReference type="Rhea" id="RHEA:22508"/>
        <dbReference type="Rhea" id="RHEA-COMP:17339"/>
        <dbReference type="Rhea" id="RHEA-COMP:17340"/>
        <dbReference type="ChEBI" id="CHEBI:33019"/>
        <dbReference type="ChEBI" id="CHEBI:61560"/>
        <dbReference type="ChEBI" id="CHEBI:173112"/>
        <dbReference type="EC" id="2.7.7.7"/>
    </reaction>
</comment>
<dbReference type="GO" id="GO:0003677">
    <property type="term" value="F:DNA binding"/>
    <property type="evidence" value="ECO:0007669"/>
    <property type="project" value="InterPro"/>
</dbReference>
<feature type="compositionally biased region" description="Low complexity" evidence="13">
    <location>
        <begin position="101"/>
        <end position="115"/>
    </location>
</feature>
<keyword evidence="5" id="KW-0808">Transferase</keyword>
<dbReference type="InterPro" id="IPR002054">
    <property type="entry name" value="DNA-dir_DNA_pol_X"/>
</dbReference>
<gene>
    <name evidence="15" type="ORF">L198_04988</name>
</gene>
<dbReference type="Gene3D" id="1.10.150.20">
    <property type="entry name" value="5' to 3' exonuclease, C-terminal subdomain"/>
    <property type="match status" value="1"/>
</dbReference>
<keyword evidence="7" id="KW-0235">DNA replication</keyword>
<dbReference type="PRINTS" id="PR00869">
    <property type="entry name" value="DNAPOLX"/>
</dbReference>
<dbReference type="GO" id="GO:0006303">
    <property type="term" value="P:double-strand break repair via nonhomologous end joining"/>
    <property type="evidence" value="ECO:0007669"/>
    <property type="project" value="TreeGrafter"/>
</dbReference>
<dbReference type="Pfam" id="PF10391">
    <property type="entry name" value="DNA_pol_lambd_f"/>
    <property type="match status" value="1"/>
</dbReference>
<evidence type="ECO:0000256" key="7">
    <source>
        <dbReference type="ARBA" id="ARBA00022705"/>
    </source>
</evidence>
<dbReference type="InterPro" id="IPR037160">
    <property type="entry name" value="DNA_Pol_thumb_sf"/>
</dbReference>
<dbReference type="InterPro" id="IPR028207">
    <property type="entry name" value="DNA_pol_B_palm_palm"/>
</dbReference>
<protein>
    <recommendedName>
        <fullName evidence="3">DNA polymerase lambda</fullName>
        <ecNumber evidence="2">2.7.7.7</ecNumber>
    </recommendedName>
</protein>
<keyword evidence="8" id="KW-0227">DNA damage</keyword>
<dbReference type="PANTHER" id="PTHR11276:SF28">
    <property type="entry name" value="DNA POLYMERASE LAMBDA"/>
    <property type="match status" value="1"/>
</dbReference>
<feature type="region of interest" description="Disordered" evidence="13">
    <location>
        <begin position="169"/>
        <end position="194"/>
    </location>
</feature>
<comment type="caution">
    <text evidence="15">The sequence shown here is derived from an EMBL/GenBank/DDBJ whole genome shotgun (WGS) entry which is preliminary data.</text>
</comment>
<evidence type="ECO:0000256" key="3">
    <source>
        <dbReference type="ARBA" id="ARBA00016513"/>
    </source>
</evidence>
<sequence length="932" mass="102925">MTWWKRNDGFWTVWDHLQHSPILDETSEEERDFEDQVNQEVEERRRNRSRRRPQECITPTAPSLEPAAYEVALSSAKQRQAELHPAMAEASRSEEQPLGQLTSAPSPALLPPSIAHGTTTDATQTFTSKDAANHVSGRSTSNRSSPVVGGWSTARDECMSHAVDDPVYSEASAQCSRPARAQPAARPSAPLPSFRGSHILQTSTPQALRATDSTAQEIPTPKDTPQAPTAALLVPAETPVRKISVPQNRRLQVIDTPEQVSSPINTPIDTLTPERPGAIGKRKRLNAGTPVLRGKQQSTSSRSLQQSDGGAAEGEVKKGQMKKGQNKKGKGKQAIEKPETSQIFKDFVFFYADARKKLRQERCGIIHDHGGSHVDQTDDTITHVIFEGKARGTLKGFLKISSLDDLPEGTEVVNWNWLALCIETVGLHTWQNTIRISQTLSGRSIHIKGGHILTGLSPSSRSDTESEPEESLPKKKARDSLGFTARIRHAEQVAKGTFGSSKPRPVELQSAGPSGRGVHDVNTVHGMTSDAGVGWKKGKQGGTDGLDEVIEGVKEGGLLDAEVQSAVQIASNDHDADEDDGNPNPLADRFMFGRKNDKVGKDGPNEFLAKKFEELHELYEGQPGKNAFSIRMYQQAAATMRRITIPITNGKQAKSIKGIGDSLAERIDEFLSGNTGRADYEDNEQARCIRLFKDVYGVGRQMAYSLYQQGARTIADLRTGKYPLTPGQLIGLELYDDLNTRIPRSECKQLYDLIREEAMGIDDKLWVEIMGSYRRGQEDSGDVDILITRDDRDGVTHAGVLGRLVGRLKKKGIITHDLSEPGDWHALESKWMGVGRVHSEGKFRRIDILCIPFKSWGASLIYFTGNELFNRSLRLYARKLGFSLNQRGLYKGVVRGRDGTKTVAGDLIASKTEEEIFDILGVRWRHPHHRKP</sequence>
<feature type="region of interest" description="Disordered" evidence="13">
    <location>
        <begin position="260"/>
        <end position="336"/>
    </location>
</feature>
<dbReference type="SUPFAM" id="SSF81301">
    <property type="entry name" value="Nucleotidyltransferase"/>
    <property type="match status" value="1"/>
</dbReference>
<dbReference type="EC" id="2.7.7.7" evidence="2"/>
<evidence type="ECO:0000256" key="10">
    <source>
        <dbReference type="ARBA" id="ARBA00023204"/>
    </source>
</evidence>
<feature type="region of interest" description="Disordered" evidence="13">
    <location>
        <begin position="451"/>
        <end position="517"/>
    </location>
</feature>
<dbReference type="GO" id="GO:0016829">
    <property type="term" value="F:lyase activity"/>
    <property type="evidence" value="ECO:0007669"/>
    <property type="project" value="UniProtKB-KW"/>
</dbReference>
<dbReference type="InterPro" id="IPR022312">
    <property type="entry name" value="DNA_pol_X"/>
</dbReference>
<accession>A0A1E3J1T1</accession>
<dbReference type="Gene3D" id="3.30.210.10">
    <property type="entry name" value="DNA polymerase, thumb domain"/>
    <property type="match status" value="1"/>
</dbReference>
<dbReference type="RefSeq" id="XP_019031119.1">
    <property type="nucleotide sequence ID" value="XM_019177087.1"/>
</dbReference>
<evidence type="ECO:0000313" key="15">
    <source>
        <dbReference type="EMBL" id="ODN94840.1"/>
    </source>
</evidence>
<dbReference type="Pfam" id="PF14791">
    <property type="entry name" value="DNA_pol_B_thumb"/>
    <property type="match status" value="1"/>
</dbReference>